<dbReference type="GO" id="GO:0000049">
    <property type="term" value="F:tRNA binding"/>
    <property type="evidence" value="ECO:0007669"/>
    <property type="project" value="UniProtKB-UniRule"/>
</dbReference>
<dbReference type="NCBIfam" id="TIGR01029">
    <property type="entry name" value="rpsG_bact"/>
    <property type="match status" value="1"/>
</dbReference>
<accession>A0A1G2F4P1</accession>
<comment type="caution">
    <text evidence="9">The sequence shown here is derived from an EMBL/GenBank/DDBJ whole genome shotgun (WGS) entry which is preliminary data.</text>
</comment>
<comment type="function">
    <text evidence="6">One of the primary rRNA binding proteins, it binds directly to 16S rRNA where it nucleates assembly of the head domain of the 30S subunit. Is located at the subunit interface close to the decoding center, probably blocks exit of the E-site tRNA.</text>
</comment>
<dbReference type="Proteomes" id="UP000177810">
    <property type="component" value="Unassembled WGS sequence"/>
</dbReference>
<dbReference type="SUPFAM" id="SSF47973">
    <property type="entry name" value="Ribosomal protein S7"/>
    <property type="match status" value="1"/>
</dbReference>
<evidence type="ECO:0000256" key="4">
    <source>
        <dbReference type="ARBA" id="ARBA00022980"/>
    </source>
</evidence>
<evidence type="ECO:0000256" key="2">
    <source>
        <dbReference type="ARBA" id="ARBA00022730"/>
    </source>
</evidence>
<dbReference type="PROSITE" id="PS00052">
    <property type="entry name" value="RIBOSOMAL_S7"/>
    <property type="match status" value="1"/>
</dbReference>
<evidence type="ECO:0000256" key="3">
    <source>
        <dbReference type="ARBA" id="ARBA00022884"/>
    </source>
</evidence>
<reference evidence="9 10" key="1">
    <citation type="journal article" date="2016" name="Nat. Commun.">
        <title>Thousands of microbial genomes shed light on interconnected biogeochemical processes in an aquifer system.</title>
        <authorList>
            <person name="Anantharaman K."/>
            <person name="Brown C.T."/>
            <person name="Hug L.A."/>
            <person name="Sharon I."/>
            <person name="Castelle C.J."/>
            <person name="Probst A.J."/>
            <person name="Thomas B.C."/>
            <person name="Singh A."/>
            <person name="Wilkins M.J."/>
            <person name="Karaoz U."/>
            <person name="Brodie E.L."/>
            <person name="Williams K.H."/>
            <person name="Hubbard S.S."/>
            <person name="Banfield J.F."/>
        </authorList>
    </citation>
    <scope>NUCLEOTIDE SEQUENCE [LARGE SCALE GENOMIC DNA]</scope>
</reference>
<keyword evidence="6" id="KW-0820">tRNA-binding</keyword>
<dbReference type="InterPro" id="IPR036823">
    <property type="entry name" value="Ribosomal_uS7_dom_sf"/>
</dbReference>
<dbReference type="InterPro" id="IPR020606">
    <property type="entry name" value="Ribosomal_uS7_CS"/>
</dbReference>
<sequence>MRRKKTTQREINPDSQYNSALAAKFINKLMQGGKKATAQNIFYTALDLVAKNLKKDNPLEVLEEAVENASPLLEVKSRRVGGANYQVPYEVKGKRREALAIRWIIGAAKKKKGKSMAEKLSQELMGAFNNTGDAIRKKEETHKIAESNRAFAHFAW</sequence>
<dbReference type="InterPro" id="IPR000235">
    <property type="entry name" value="Ribosomal_uS7"/>
</dbReference>
<evidence type="ECO:0000256" key="7">
    <source>
        <dbReference type="RuleBase" id="RU003619"/>
    </source>
</evidence>
<evidence type="ECO:0000256" key="1">
    <source>
        <dbReference type="ARBA" id="ARBA00007151"/>
    </source>
</evidence>
<dbReference type="PANTHER" id="PTHR11205">
    <property type="entry name" value="RIBOSOMAL PROTEIN S7"/>
    <property type="match status" value="1"/>
</dbReference>
<protein>
    <recommendedName>
        <fullName evidence="6">Small ribosomal subunit protein uS7</fullName>
    </recommendedName>
</protein>
<dbReference type="GO" id="GO:0019843">
    <property type="term" value="F:rRNA binding"/>
    <property type="evidence" value="ECO:0007669"/>
    <property type="project" value="UniProtKB-UniRule"/>
</dbReference>
<feature type="domain" description="Small ribosomal subunit protein uS7" evidence="8">
    <location>
        <begin position="1"/>
        <end position="149"/>
    </location>
</feature>
<evidence type="ECO:0000313" key="9">
    <source>
        <dbReference type="EMBL" id="OGZ32907.1"/>
    </source>
</evidence>
<evidence type="ECO:0000256" key="6">
    <source>
        <dbReference type="HAMAP-Rule" id="MF_00480"/>
    </source>
</evidence>
<dbReference type="GO" id="GO:0006412">
    <property type="term" value="P:translation"/>
    <property type="evidence" value="ECO:0007669"/>
    <property type="project" value="UniProtKB-UniRule"/>
</dbReference>
<gene>
    <name evidence="6" type="primary">rpsG</name>
    <name evidence="9" type="ORF">A2V69_03385</name>
</gene>
<organism evidence="9 10">
    <name type="scientific">Candidatus Portnoybacteria bacterium RBG_13_40_8</name>
    <dbReference type="NCBI Taxonomy" id="1801990"/>
    <lineage>
        <taxon>Bacteria</taxon>
        <taxon>Candidatus Portnoyibacteriota</taxon>
    </lineage>
</organism>
<keyword evidence="5 6" id="KW-0687">Ribonucleoprotein</keyword>
<name>A0A1G2F4P1_9BACT</name>
<dbReference type="AlphaFoldDB" id="A0A1G2F4P1"/>
<dbReference type="STRING" id="1801990.A2V69_03385"/>
<evidence type="ECO:0000256" key="5">
    <source>
        <dbReference type="ARBA" id="ARBA00023274"/>
    </source>
</evidence>
<dbReference type="CDD" id="cd14869">
    <property type="entry name" value="uS7_Bacteria"/>
    <property type="match status" value="1"/>
</dbReference>
<keyword evidence="3 6" id="KW-0694">RNA-binding</keyword>
<evidence type="ECO:0000259" key="8">
    <source>
        <dbReference type="Pfam" id="PF00177"/>
    </source>
</evidence>
<keyword evidence="2 6" id="KW-0699">rRNA-binding</keyword>
<comment type="subunit">
    <text evidence="6">Part of the 30S ribosomal subunit. Contacts proteins S9 and S11.</text>
</comment>
<dbReference type="Pfam" id="PF00177">
    <property type="entry name" value="Ribosomal_S7"/>
    <property type="match status" value="1"/>
</dbReference>
<comment type="similarity">
    <text evidence="1 6 7">Belongs to the universal ribosomal protein uS7 family.</text>
</comment>
<dbReference type="Gene3D" id="1.10.455.10">
    <property type="entry name" value="Ribosomal protein S7 domain"/>
    <property type="match status" value="1"/>
</dbReference>
<dbReference type="HAMAP" id="MF_00480_B">
    <property type="entry name" value="Ribosomal_uS7_B"/>
    <property type="match status" value="1"/>
</dbReference>
<dbReference type="FunFam" id="1.10.455.10:FF:000001">
    <property type="entry name" value="30S ribosomal protein S7"/>
    <property type="match status" value="1"/>
</dbReference>
<dbReference type="InterPro" id="IPR005717">
    <property type="entry name" value="Ribosomal_uS7_bac/org-type"/>
</dbReference>
<dbReference type="PIRSF" id="PIRSF002122">
    <property type="entry name" value="RPS7p_RPS7a_RPS5e_RPS7o"/>
    <property type="match status" value="1"/>
</dbReference>
<dbReference type="GO" id="GO:0015935">
    <property type="term" value="C:small ribosomal subunit"/>
    <property type="evidence" value="ECO:0007669"/>
    <property type="project" value="InterPro"/>
</dbReference>
<keyword evidence="4 6" id="KW-0689">Ribosomal protein</keyword>
<dbReference type="EMBL" id="MHMT01000011">
    <property type="protein sequence ID" value="OGZ32907.1"/>
    <property type="molecule type" value="Genomic_DNA"/>
</dbReference>
<dbReference type="GO" id="GO:0003735">
    <property type="term" value="F:structural constituent of ribosome"/>
    <property type="evidence" value="ECO:0007669"/>
    <property type="project" value="InterPro"/>
</dbReference>
<proteinExistence type="inferred from homology"/>
<evidence type="ECO:0000313" key="10">
    <source>
        <dbReference type="Proteomes" id="UP000177810"/>
    </source>
</evidence>
<dbReference type="InterPro" id="IPR023798">
    <property type="entry name" value="Ribosomal_uS7_dom"/>
</dbReference>